<dbReference type="InterPro" id="IPR011006">
    <property type="entry name" value="CheY-like_superfamily"/>
</dbReference>
<keyword evidence="6" id="KW-1185">Reference proteome</keyword>
<name>A0A246IWX6_9BURK</name>
<keyword evidence="1 3" id="KW-0597">Phosphoprotein</keyword>
<comment type="caution">
    <text evidence="5">The sequence shown here is derived from an EMBL/GenBank/DDBJ whole genome shotgun (WGS) entry which is preliminary data.</text>
</comment>
<evidence type="ECO:0000256" key="1">
    <source>
        <dbReference type="ARBA" id="ARBA00022553"/>
    </source>
</evidence>
<dbReference type="SMART" id="SM00448">
    <property type="entry name" value="REC"/>
    <property type="match status" value="1"/>
</dbReference>
<dbReference type="GO" id="GO:0000160">
    <property type="term" value="P:phosphorelay signal transduction system"/>
    <property type="evidence" value="ECO:0007669"/>
    <property type="project" value="UniProtKB-KW"/>
</dbReference>
<evidence type="ECO:0000313" key="5">
    <source>
        <dbReference type="EMBL" id="OWQ84705.1"/>
    </source>
</evidence>
<feature type="domain" description="Response regulatory" evidence="4">
    <location>
        <begin position="6"/>
        <end position="123"/>
    </location>
</feature>
<accession>A0A246IWX6</accession>
<dbReference type="Gene3D" id="1.20.120.160">
    <property type="entry name" value="HPT domain"/>
    <property type="match status" value="1"/>
</dbReference>
<dbReference type="InterPro" id="IPR050595">
    <property type="entry name" value="Bact_response_regulator"/>
</dbReference>
<dbReference type="Pfam" id="PF00072">
    <property type="entry name" value="Response_reg"/>
    <property type="match status" value="1"/>
</dbReference>
<dbReference type="RefSeq" id="WP_088387373.1">
    <property type="nucleotide sequence ID" value="NZ_NIOF01000015.1"/>
</dbReference>
<dbReference type="AlphaFoldDB" id="A0A246IWX6"/>
<keyword evidence="2" id="KW-0902">Two-component regulatory system</keyword>
<feature type="modified residue" description="4-aspartylphosphate" evidence="3">
    <location>
        <position position="55"/>
    </location>
</feature>
<dbReference type="InterPro" id="IPR036641">
    <property type="entry name" value="HPT_dom_sf"/>
</dbReference>
<dbReference type="EMBL" id="NIOF01000015">
    <property type="protein sequence ID" value="OWQ84705.1"/>
    <property type="molecule type" value="Genomic_DNA"/>
</dbReference>
<dbReference type="PANTHER" id="PTHR44591:SF3">
    <property type="entry name" value="RESPONSE REGULATORY DOMAIN-CONTAINING PROTEIN"/>
    <property type="match status" value="1"/>
</dbReference>
<dbReference type="Pfam" id="PF01627">
    <property type="entry name" value="Hpt"/>
    <property type="match status" value="1"/>
</dbReference>
<dbReference type="GO" id="GO:0004672">
    <property type="term" value="F:protein kinase activity"/>
    <property type="evidence" value="ECO:0007669"/>
    <property type="project" value="UniProtKB-ARBA"/>
</dbReference>
<dbReference type="InterPro" id="IPR001789">
    <property type="entry name" value="Sig_transdc_resp-reg_receiver"/>
</dbReference>
<dbReference type="Proteomes" id="UP000197468">
    <property type="component" value="Unassembled WGS sequence"/>
</dbReference>
<dbReference type="SUPFAM" id="SSF52172">
    <property type="entry name" value="CheY-like"/>
    <property type="match status" value="1"/>
</dbReference>
<gene>
    <name evidence="5" type="ORF">CDN99_23500</name>
</gene>
<organism evidence="5 6">
    <name type="scientific">Roseateles aquatilis</name>
    <dbReference type="NCBI Taxonomy" id="431061"/>
    <lineage>
        <taxon>Bacteria</taxon>
        <taxon>Pseudomonadati</taxon>
        <taxon>Pseudomonadota</taxon>
        <taxon>Betaproteobacteria</taxon>
        <taxon>Burkholderiales</taxon>
        <taxon>Sphaerotilaceae</taxon>
        <taxon>Roseateles</taxon>
    </lineage>
</organism>
<dbReference type="InterPro" id="IPR008207">
    <property type="entry name" value="Sig_transdc_His_kin_Hpt_dom"/>
</dbReference>
<dbReference type="CDD" id="cd00156">
    <property type="entry name" value="REC"/>
    <property type="match status" value="1"/>
</dbReference>
<dbReference type="SUPFAM" id="SSF47226">
    <property type="entry name" value="Histidine-containing phosphotransfer domain, HPT domain"/>
    <property type="match status" value="1"/>
</dbReference>
<evidence type="ECO:0000259" key="4">
    <source>
        <dbReference type="PROSITE" id="PS50110"/>
    </source>
</evidence>
<dbReference type="PANTHER" id="PTHR44591">
    <property type="entry name" value="STRESS RESPONSE REGULATOR PROTEIN 1"/>
    <property type="match status" value="1"/>
</dbReference>
<protein>
    <recommendedName>
        <fullName evidence="4">Response regulatory domain-containing protein</fullName>
    </recommendedName>
</protein>
<evidence type="ECO:0000256" key="3">
    <source>
        <dbReference type="PROSITE-ProRule" id="PRU00169"/>
    </source>
</evidence>
<evidence type="ECO:0000313" key="6">
    <source>
        <dbReference type="Proteomes" id="UP000197468"/>
    </source>
</evidence>
<dbReference type="PROSITE" id="PS50110">
    <property type="entry name" value="RESPONSE_REGULATORY"/>
    <property type="match status" value="1"/>
</dbReference>
<evidence type="ECO:0000256" key="2">
    <source>
        <dbReference type="ARBA" id="ARBA00023012"/>
    </source>
</evidence>
<proteinExistence type="predicted"/>
<sequence length="240" mass="25853">MGARVRVLLVEDDPTLQRFVAMALDDDDVRLQACISVDEALLALATQNFDLVITDLMLPGRHGLDLLQTMKQRPELRGGARLAAFSAGINPAVREQLEALGVSRFLSKPCSLADLRSCLDGLRESAVAAANSPSIHRAAIEQYFGGNAGLYQAFLARCRVQFPLDIATGRLACERGEHDKLRHLAHSLKSVLLTLGHAEAAEVARQLELDAQQAAGGCVEAGAAVRRAWPVLEDALAKLL</sequence>
<dbReference type="Gene3D" id="3.40.50.2300">
    <property type="match status" value="1"/>
</dbReference>
<reference evidence="5 6" key="1">
    <citation type="journal article" date="2008" name="Int. J. Syst. Evol. Microbiol.">
        <title>Description of Roseateles aquatilis sp. nov. and Roseateles terrae sp. nov., in the class Betaproteobacteria, and emended description of the genus Roseateles.</title>
        <authorList>
            <person name="Gomila M."/>
            <person name="Bowien B."/>
            <person name="Falsen E."/>
            <person name="Moore E.R."/>
            <person name="Lalucat J."/>
        </authorList>
    </citation>
    <scope>NUCLEOTIDE SEQUENCE [LARGE SCALE GENOMIC DNA]</scope>
    <source>
        <strain evidence="5 6">CCUG 48205</strain>
    </source>
</reference>